<gene>
    <name evidence="1" type="ORF">B7721_07055</name>
</gene>
<reference evidence="1 2" key="1">
    <citation type="journal article" date="2016" name="Eur. J. Clin. Microbiol. Infect. Dis.">
        <title>Whole genome sequencing as a tool for phylogenetic analysis of clinical strains of Mitis group streptococci.</title>
        <authorList>
            <person name="Rasmussen L.H."/>
            <person name="Dargis R."/>
            <person name="Hojholt K."/>
            <person name="Christensen J.J."/>
            <person name="Skovgaard O."/>
            <person name="Justesen U.S."/>
            <person name="Rosenvinge F.S."/>
            <person name="Moser C."/>
            <person name="Lukjancenko O."/>
            <person name="Rasmussen S."/>
            <person name="Nielsen X.C."/>
        </authorList>
    </citation>
    <scope>NUCLEOTIDE SEQUENCE [LARGE SCALE GENOMIC DNA]</scope>
    <source>
        <strain evidence="1 2">RH_57980_07</strain>
    </source>
</reference>
<accession>A0A1X1H5I8</accession>
<name>A0A1X1H5I8_STROR</name>
<dbReference type="AlphaFoldDB" id="A0A1X1H5I8"/>
<dbReference type="EMBL" id="NCUK01000013">
    <property type="protein sequence ID" value="ORO54306.1"/>
    <property type="molecule type" value="Genomic_DNA"/>
</dbReference>
<evidence type="ECO:0000313" key="2">
    <source>
        <dbReference type="Proteomes" id="UP000193669"/>
    </source>
</evidence>
<comment type="caution">
    <text evidence="1">The sequence shown here is derived from an EMBL/GenBank/DDBJ whole genome shotgun (WGS) entry which is preliminary data.</text>
</comment>
<dbReference type="Gene3D" id="1.10.30.50">
    <property type="match status" value="1"/>
</dbReference>
<protein>
    <recommendedName>
        <fullName evidence="3">HNH endonuclease</fullName>
    </recommendedName>
</protein>
<proteinExistence type="predicted"/>
<sequence length="330" mass="39913">MKARYIDKRIDKVWYDVFMILERHQDDFISSNGDLPTNEDRKKFIEDVQKKSESYSRMYKFTYLITTKNFYTMLYIVSKNEKSISKIRLFYDSIKNGMFNKLSSEKYTNSLNFLYYSKDPDLKKLCNYLYEEFINRKDVKKYYFGLNQDQSIKTELKIQSNRKGWRCPYCDGKMVNGDPDHFLPKSQFPLLALYSENIIFCCKNCNMGLKSEDFILPIVLPYEIDVIGYVQFKYINGSIVLEVIPDTKLQVPIKNYLKVIKIIELYNNERYYEIFIDFQRKLFQSKMDLDKMKDFYKFSNIENKWDLKIREDFICQLYNYKDIITKYSTF</sequence>
<dbReference type="Proteomes" id="UP000193669">
    <property type="component" value="Unassembled WGS sequence"/>
</dbReference>
<evidence type="ECO:0000313" key="1">
    <source>
        <dbReference type="EMBL" id="ORO54306.1"/>
    </source>
</evidence>
<evidence type="ECO:0008006" key="3">
    <source>
        <dbReference type="Google" id="ProtNLM"/>
    </source>
</evidence>
<organism evidence="1 2">
    <name type="scientific">Streptococcus oralis subsp. oralis</name>
    <dbReference type="NCBI Taxonomy" id="1891914"/>
    <lineage>
        <taxon>Bacteria</taxon>
        <taxon>Bacillati</taxon>
        <taxon>Bacillota</taxon>
        <taxon>Bacilli</taxon>
        <taxon>Lactobacillales</taxon>
        <taxon>Streptococcaceae</taxon>
        <taxon>Streptococcus</taxon>
    </lineage>
</organism>